<dbReference type="PROSITE" id="PS50853">
    <property type="entry name" value="FN3"/>
    <property type="match status" value="1"/>
</dbReference>
<dbReference type="CDD" id="cd00063">
    <property type="entry name" value="FN3"/>
    <property type="match status" value="1"/>
</dbReference>
<evidence type="ECO:0000259" key="1">
    <source>
        <dbReference type="PROSITE" id="PS50853"/>
    </source>
</evidence>
<dbReference type="Gene3D" id="2.60.40.10">
    <property type="entry name" value="Immunoglobulins"/>
    <property type="match status" value="2"/>
</dbReference>
<dbReference type="OrthoDB" id="6418794at2759"/>
<protein>
    <recommendedName>
        <fullName evidence="1">Fibronectin type-III domain-containing protein</fullName>
    </recommendedName>
</protein>
<dbReference type="SUPFAM" id="SSF49265">
    <property type="entry name" value="Fibronectin type III"/>
    <property type="match status" value="1"/>
</dbReference>
<evidence type="ECO:0000313" key="2">
    <source>
        <dbReference type="EMBL" id="CAH1101671.1"/>
    </source>
</evidence>
<dbReference type="InterPro" id="IPR013783">
    <property type="entry name" value="Ig-like_fold"/>
</dbReference>
<dbReference type="Proteomes" id="UP001153636">
    <property type="component" value="Chromosome 11"/>
</dbReference>
<reference evidence="2" key="1">
    <citation type="submission" date="2022-01" db="EMBL/GenBank/DDBJ databases">
        <authorList>
            <person name="King R."/>
        </authorList>
    </citation>
    <scope>NUCLEOTIDE SEQUENCE</scope>
</reference>
<dbReference type="InterPro" id="IPR003961">
    <property type="entry name" value="FN3_dom"/>
</dbReference>
<dbReference type="SMART" id="SM00060">
    <property type="entry name" value="FN3"/>
    <property type="match status" value="2"/>
</dbReference>
<dbReference type="Pfam" id="PF00041">
    <property type="entry name" value="fn3"/>
    <property type="match status" value="1"/>
</dbReference>
<proteinExistence type="predicted"/>
<sequence length="381" mass="44250">MDNNLLTELLNVEGDFQNFTRLPYEKFLELHEKVQEMIPLEPPANLTFLTFEDKDVTVEWDAIDPSSVRGTFKGYLVRIWNHVWSQVYAIPPGITRTAVQFYPYSKNFITVAVRNDKYVGPRKSNMPFLFEFFQLGSNSVLLQWNKPTQPNGILLGYNIYCSEMNGDIVDEKSTIRYFVTGEDNFQAKLTGLKEGVKYFVEIGAVNCAGESERKTIEVDLDTHVAYEPSMPSFKYKIDFNITDLKQMIKDKCVRTKQIPKYDMDVTDSPEDFYLLSDRDEREKTTSTTPKDWIHINTNCLVNTQIKWIPDVDNNPGEHFYVKYKIKGEKEYLKTGPELEEDYLILENFNGCVNYEIILVAVDGEYETESEIQETPAVMFMR</sequence>
<gene>
    <name evidence="2" type="ORF">PSYICH_LOCUS2309</name>
</gene>
<dbReference type="InterPro" id="IPR036116">
    <property type="entry name" value="FN3_sf"/>
</dbReference>
<organism evidence="2 3">
    <name type="scientific">Psylliodes chrysocephalus</name>
    <dbReference type="NCBI Taxonomy" id="3402493"/>
    <lineage>
        <taxon>Eukaryota</taxon>
        <taxon>Metazoa</taxon>
        <taxon>Ecdysozoa</taxon>
        <taxon>Arthropoda</taxon>
        <taxon>Hexapoda</taxon>
        <taxon>Insecta</taxon>
        <taxon>Pterygota</taxon>
        <taxon>Neoptera</taxon>
        <taxon>Endopterygota</taxon>
        <taxon>Coleoptera</taxon>
        <taxon>Polyphaga</taxon>
        <taxon>Cucujiformia</taxon>
        <taxon>Chrysomeloidea</taxon>
        <taxon>Chrysomelidae</taxon>
        <taxon>Galerucinae</taxon>
        <taxon>Alticini</taxon>
        <taxon>Psylliodes</taxon>
    </lineage>
</organism>
<dbReference type="EMBL" id="OV651823">
    <property type="protein sequence ID" value="CAH1101671.1"/>
    <property type="molecule type" value="Genomic_DNA"/>
</dbReference>
<name>A0A9P0CHU6_9CUCU</name>
<dbReference type="AlphaFoldDB" id="A0A9P0CHU6"/>
<keyword evidence="3" id="KW-1185">Reference proteome</keyword>
<accession>A0A9P0CHU6</accession>
<evidence type="ECO:0000313" key="3">
    <source>
        <dbReference type="Proteomes" id="UP001153636"/>
    </source>
</evidence>
<feature type="domain" description="Fibronectin type-III" evidence="1">
    <location>
        <begin position="126"/>
        <end position="225"/>
    </location>
</feature>